<keyword evidence="7" id="KW-1185">Reference proteome</keyword>
<comment type="subunit">
    <text evidence="4">Part of the Bam complex.</text>
</comment>
<comment type="caution">
    <text evidence="6">The sequence shown here is derived from an EMBL/GenBank/DDBJ whole genome shotgun (WGS) entry which is preliminary data.</text>
</comment>
<dbReference type="SMART" id="SM00564">
    <property type="entry name" value="PQQ"/>
    <property type="match status" value="7"/>
</dbReference>
<sequence>MTQVSVRHFSWLILLCAFAVSGCSWFSKKTGNEPMELVDFKETVDLDRVWKRGIGEGQNKGFSSLTPALDGEMIYAVDYEGLVVAVNTTSGKKLWSHKVNKPEQSVWGWFKSFFVSTDPNYQIIGGIAAENGLLLVATYAGEVMALSKDNGDELWRKQLPGEIISAPRTNGSVVAAQSVNGKLYALDAKTGDQLWFYDNQPPVLTLRGTPSPIVTDTAIYTGFSNGRMMAFNPNNGLILWEQRIASPKGRSELERMVDIHASPILRDGVIYVGTYQGRISAVARGTGSPLWGIDGSTSENLAVSADKVFVAHSDGKVAAYSVATGEQLWVNDQMLRRNLNGPQVFGDYVAVVDFKGYMHVLNQSDGQFAARTRVDRKGARAPMQTDGDTLYVFTNRGKLIAFRAEKDE</sequence>
<evidence type="ECO:0000256" key="3">
    <source>
        <dbReference type="ARBA" id="ARBA00023237"/>
    </source>
</evidence>
<dbReference type="EMBL" id="NHNI01000002">
    <property type="protein sequence ID" value="OZY84788.1"/>
    <property type="molecule type" value="Genomic_DNA"/>
</dbReference>
<comment type="similarity">
    <text evidence="4">Belongs to the BamB family.</text>
</comment>
<dbReference type="InterPro" id="IPR017687">
    <property type="entry name" value="BamB"/>
</dbReference>
<evidence type="ECO:0000313" key="7">
    <source>
        <dbReference type="Proteomes" id="UP000216101"/>
    </source>
</evidence>
<dbReference type="InterPro" id="IPR015943">
    <property type="entry name" value="WD40/YVTN_repeat-like_dom_sf"/>
</dbReference>
<dbReference type="GO" id="GO:0009279">
    <property type="term" value="C:cell outer membrane"/>
    <property type="evidence" value="ECO:0007669"/>
    <property type="project" value="UniProtKB-SubCell"/>
</dbReference>
<dbReference type="Gene3D" id="2.130.10.10">
    <property type="entry name" value="YVTN repeat-like/Quinoprotein amine dehydrogenase"/>
    <property type="match status" value="1"/>
</dbReference>
<dbReference type="InterPro" id="IPR011047">
    <property type="entry name" value="Quinoprotein_ADH-like_sf"/>
</dbReference>
<feature type="domain" description="Pyrrolo-quinoline quinone repeat" evidence="5">
    <location>
        <begin position="45"/>
        <end position="106"/>
    </location>
</feature>
<keyword evidence="4" id="KW-0449">Lipoprotein</keyword>
<dbReference type="GO" id="GO:0043165">
    <property type="term" value="P:Gram-negative-bacterium-type cell outer membrane assembly"/>
    <property type="evidence" value="ECO:0007669"/>
    <property type="project" value="UniProtKB-UniRule"/>
</dbReference>
<reference evidence="7" key="1">
    <citation type="submission" date="2017-05" db="EMBL/GenBank/DDBJ databases">
        <authorList>
            <person name="Barney B.M."/>
        </authorList>
    </citation>
    <scope>NUCLEOTIDE SEQUENCE [LARGE SCALE GENOMIC DNA]</scope>
    <source>
        <strain evidence="7">PSBB022</strain>
    </source>
</reference>
<comment type="subcellular location">
    <subcellularLocation>
        <location evidence="4">Cell outer membrane</location>
        <topology evidence="4">Lipid-anchor</topology>
    </subcellularLocation>
</comment>
<dbReference type="NCBIfam" id="TIGR03300">
    <property type="entry name" value="assembly_YfgL"/>
    <property type="match status" value="1"/>
</dbReference>
<dbReference type="HAMAP" id="MF_00923">
    <property type="entry name" value="OM_assembly_BamB"/>
    <property type="match status" value="1"/>
</dbReference>
<dbReference type="Proteomes" id="UP000216101">
    <property type="component" value="Unassembled WGS sequence"/>
</dbReference>
<dbReference type="PANTHER" id="PTHR34512:SF30">
    <property type="entry name" value="OUTER MEMBRANE PROTEIN ASSEMBLY FACTOR BAMB"/>
    <property type="match status" value="1"/>
</dbReference>
<keyword evidence="3 4" id="KW-0998">Cell outer membrane</keyword>
<proteinExistence type="inferred from homology"/>
<gene>
    <name evidence="4" type="primary">bamB</name>
    <name evidence="6" type="ORF">CBP51_16625</name>
</gene>
<evidence type="ECO:0000313" key="6">
    <source>
        <dbReference type="EMBL" id="OZY84788.1"/>
    </source>
</evidence>
<dbReference type="GO" id="GO:0051205">
    <property type="term" value="P:protein insertion into membrane"/>
    <property type="evidence" value="ECO:0007669"/>
    <property type="project" value="UniProtKB-UniRule"/>
</dbReference>
<keyword evidence="2 4" id="KW-0472">Membrane</keyword>
<dbReference type="InterPro" id="IPR018391">
    <property type="entry name" value="PQQ_b-propeller_rpt"/>
</dbReference>
<name>A0A266Q4J4_9GAMM</name>
<dbReference type="Pfam" id="PF13360">
    <property type="entry name" value="PQQ_2"/>
    <property type="match status" value="2"/>
</dbReference>
<evidence type="ECO:0000256" key="2">
    <source>
        <dbReference type="ARBA" id="ARBA00023136"/>
    </source>
</evidence>
<dbReference type="RefSeq" id="WP_094985788.1">
    <property type="nucleotide sequence ID" value="NZ_NHNI01000002.1"/>
</dbReference>
<protein>
    <recommendedName>
        <fullName evidence="4">Outer membrane protein assembly factor BamB</fullName>
    </recommendedName>
</protein>
<feature type="domain" description="Pyrrolo-quinoline quinone repeat" evidence="5">
    <location>
        <begin position="125"/>
        <end position="330"/>
    </location>
</feature>
<evidence type="ECO:0000256" key="4">
    <source>
        <dbReference type="HAMAP-Rule" id="MF_00923"/>
    </source>
</evidence>
<evidence type="ECO:0000256" key="1">
    <source>
        <dbReference type="ARBA" id="ARBA00022729"/>
    </source>
</evidence>
<organism evidence="6 7">
    <name type="scientific">Cellvibrio mixtus</name>
    <dbReference type="NCBI Taxonomy" id="39650"/>
    <lineage>
        <taxon>Bacteria</taxon>
        <taxon>Pseudomonadati</taxon>
        <taxon>Pseudomonadota</taxon>
        <taxon>Gammaproteobacteria</taxon>
        <taxon>Cellvibrionales</taxon>
        <taxon>Cellvibrionaceae</taxon>
        <taxon>Cellvibrio</taxon>
    </lineage>
</organism>
<dbReference type="STRING" id="1209072.GCA_000766945_01040"/>
<keyword evidence="1 4" id="KW-0732">Signal</keyword>
<evidence type="ECO:0000259" key="5">
    <source>
        <dbReference type="Pfam" id="PF13360"/>
    </source>
</evidence>
<dbReference type="InterPro" id="IPR002372">
    <property type="entry name" value="PQQ_rpt_dom"/>
</dbReference>
<keyword evidence="4" id="KW-0564">Palmitate</keyword>
<comment type="function">
    <text evidence="4">Part of the outer membrane protein assembly complex, which is involved in assembly and insertion of beta-barrel proteins into the outer membrane.</text>
</comment>
<accession>A0A266Q4J4</accession>
<dbReference type="PROSITE" id="PS51257">
    <property type="entry name" value="PROKAR_LIPOPROTEIN"/>
    <property type="match status" value="1"/>
</dbReference>
<dbReference type="AlphaFoldDB" id="A0A266Q4J4"/>
<dbReference type="SUPFAM" id="SSF50998">
    <property type="entry name" value="Quinoprotein alcohol dehydrogenase-like"/>
    <property type="match status" value="1"/>
</dbReference>
<dbReference type="PANTHER" id="PTHR34512">
    <property type="entry name" value="CELL SURFACE PROTEIN"/>
    <property type="match status" value="1"/>
</dbReference>